<feature type="transmembrane region" description="Helical" evidence="6">
    <location>
        <begin position="183"/>
        <end position="209"/>
    </location>
</feature>
<dbReference type="InterPro" id="IPR005829">
    <property type="entry name" value="Sugar_transporter_CS"/>
</dbReference>
<evidence type="ECO:0000256" key="2">
    <source>
        <dbReference type="ARBA" id="ARBA00022692"/>
    </source>
</evidence>
<evidence type="ECO:0000313" key="9">
    <source>
        <dbReference type="Proteomes" id="UP001221413"/>
    </source>
</evidence>
<keyword evidence="3 6" id="KW-1133">Transmembrane helix</keyword>
<dbReference type="CDD" id="cd17364">
    <property type="entry name" value="MFS_PhT"/>
    <property type="match status" value="1"/>
</dbReference>
<keyword evidence="2 6" id="KW-0812">Transmembrane</keyword>
<dbReference type="Pfam" id="PF00083">
    <property type="entry name" value="Sugar_tr"/>
    <property type="match status" value="1"/>
</dbReference>
<evidence type="ECO:0000256" key="3">
    <source>
        <dbReference type="ARBA" id="ARBA00022989"/>
    </source>
</evidence>
<evidence type="ECO:0000256" key="4">
    <source>
        <dbReference type="ARBA" id="ARBA00023136"/>
    </source>
</evidence>
<dbReference type="PROSITE" id="PS50850">
    <property type="entry name" value="MFS"/>
    <property type="match status" value="1"/>
</dbReference>
<dbReference type="InterPro" id="IPR036259">
    <property type="entry name" value="MFS_trans_sf"/>
</dbReference>
<evidence type="ECO:0000313" key="8">
    <source>
        <dbReference type="EMBL" id="KAJ6259416.1"/>
    </source>
</evidence>
<dbReference type="Gene3D" id="1.20.1250.20">
    <property type="entry name" value="MFS general substrate transporter like domains"/>
    <property type="match status" value="2"/>
</dbReference>
<dbReference type="GO" id="GO:0022857">
    <property type="term" value="F:transmembrane transporter activity"/>
    <property type="evidence" value="ECO:0007669"/>
    <property type="project" value="InterPro"/>
</dbReference>
<proteinExistence type="predicted"/>
<feature type="region of interest" description="Disordered" evidence="5">
    <location>
        <begin position="557"/>
        <end position="581"/>
    </location>
</feature>
<feature type="domain" description="Major facilitator superfamily (MFS) profile" evidence="7">
    <location>
        <begin position="45"/>
        <end position="527"/>
    </location>
</feature>
<protein>
    <recommendedName>
        <fullName evidence="7">Major facilitator superfamily (MFS) profile domain-containing protein</fullName>
    </recommendedName>
</protein>
<dbReference type="GO" id="GO:0016020">
    <property type="term" value="C:membrane"/>
    <property type="evidence" value="ECO:0007669"/>
    <property type="project" value="UniProtKB-SubCell"/>
</dbReference>
<comment type="caution">
    <text evidence="8">The sequence shown here is derived from an EMBL/GenBank/DDBJ whole genome shotgun (WGS) entry which is preliminary data.</text>
</comment>
<feature type="transmembrane region" description="Helical" evidence="6">
    <location>
        <begin position="503"/>
        <end position="523"/>
    </location>
</feature>
<dbReference type="Proteomes" id="UP001221413">
    <property type="component" value="Unassembled WGS sequence"/>
</dbReference>
<dbReference type="EMBL" id="JAQGDS010000007">
    <property type="protein sequence ID" value="KAJ6259416.1"/>
    <property type="molecule type" value="Genomic_DNA"/>
</dbReference>
<evidence type="ECO:0000259" key="7">
    <source>
        <dbReference type="PROSITE" id="PS50850"/>
    </source>
</evidence>
<feature type="transmembrane region" description="Helical" evidence="6">
    <location>
        <begin position="85"/>
        <end position="109"/>
    </location>
</feature>
<feature type="transmembrane region" description="Helical" evidence="6">
    <location>
        <begin position="438"/>
        <end position="459"/>
    </location>
</feature>
<evidence type="ECO:0000256" key="6">
    <source>
        <dbReference type="SAM" id="Phobius"/>
    </source>
</evidence>
<accession>A0AAD6IVX4</accession>
<dbReference type="AlphaFoldDB" id="A0AAD6IVX4"/>
<dbReference type="SUPFAM" id="SSF103473">
    <property type="entry name" value="MFS general substrate transporter"/>
    <property type="match status" value="1"/>
</dbReference>
<keyword evidence="4 6" id="KW-0472">Membrane</keyword>
<sequence>MKWEEEGYSRYDVNEHGNPVTFEQYNQSRPLRGRLNFLTRGELKLLLIAGVGFFLDSYDLFIINLVTPVWIDEYWGGSQSRYPFFLRGCVNGAANFGNVIGQLTFGFLGDAFGRRFVYGKELILCIIGMVLVISLPNSIPTPNSKMVWILCWRIVMGIGIGGDYPMSASITSERTHLRRRGILLGFIFSNQGWGTLAGSIVTVIVLAAFQKALNVDGHEGQLDAVWRIQMGVAIIPALATLWPRLTMPEGKQFLQSQELNSKSTSSSSIEQPAKSDTVPELANGSESEDGPFARKGSMAIGTGVAPPALVSGSEVPEAKFNTFFVYFSEWRHFKTLFGTAATWFLVDVSFYGINLNQSYILSVIGFVDGKNNYHKLMKNALGNLIIAVAGYVPGYFFTIGFIEVIGRKPIQIGGFLITALLFGTLAGGYDDIGKGGKFVLFALAQFFFNFGPNATTFIVPAEVFPSRVRGFAHGLSAAVGKLGAILSAILFNWLAQYKIGLPNVLWIFFGCNILGAVITFFFIPETKGRDADVVDYEEWLEANPGAKVESRRAEGMLGGKGAAVPPGRPVEKEGIPIDSQM</sequence>
<feature type="transmembrane region" description="Helical" evidence="6">
    <location>
        <begin position="408"/>
        <end position="426"/>
    </location>
</feature>
<gene>
    <name evidence="8" type="ORF">Dda_6318</name>
</gene>
<dbReference type="InterPro" id="IPR005828">
    <property type="entry name" value="MFS_sugar_transport-like"/>
</dbReference>
<feature type="transmembrane region" description="Helical" evidence="6">
    <location>
        <begin position="380"/>
        <end position="402"/>
    </location>
</feature>
<feature type="transmembrane region" description="Helical" evidence="6">
    <location>
        <begin position="471"/>
        <end position="491"/>
    </location>
</feature>
<dbReference type="PROSITE" id="PS00216">
    <property type="entry name" value="SUGAR_TRANSPORT_1"/>
    <property type="match status" value="1"/>
</dbReference>
<name>A0AAD6IVX4_DREDA</name>
<feature type="transmembrane region" description="Helical" evidence="6">
    <location>
        <begin position="145"/>
        <end position="162"/>
    </location>
</feature>
<feature type="region of interest" description="Disordered" evidence="5">
    <location>
        <begin position="262"/>
        <end position="291"/>
    </location>
</feature>
<feature type="transmembrane region" description="Helical" evidence="6">
    <location>
        <begin position="45"/>
        <end position="65"/>
    </location>
</feature>
<evidence type="ECO:0000256" key="1">
    <source>
        <dbReference type="ARBA" id="ARBA00004141"/>
    </source>
</evidence>
<feature type="transmembrane region" description="Helical" evidence="6">
    <location>
        <begin position="224"/>
        <end position="242"/>
    </location>
</feature>
<organism evidence="8 9">
    <name type="scientific">Drechslerella dactyloides</name>
    <name type="common">Nematode-trapping fungus</name>
    <name type="synonym">Arthrobotrys dactyloides</name>
    <dbReference type="NCBI Taxonomy" id="74499"/>
    <lineage>
        <taxon>Eukaryota</taxon>
        <taxon>Fungi</taxon>
        <taxon>Dikarya</taxon>
        <taxon>Ascomycota</taxon>
        <taxon>Pezizomycotina</taxon>
        <taxon>Orbiliomycetes</taxon>
        <taxon>Orbiliales</taxon>
        <taxon>Orbiliaceae</taxon>
        <taxon>Drechslerella</taxon>
    </lineage>
</organism>
<keyword evidence="9" id="KW-1185">Reference proteome</keyword>
<dbReference type="InterPro" id="IPR020846">
    <property type="entry name" value="MFS_dom"/>
</dbReference>
<comment type="subcellular location">
    <subcellularLocation>
        <location evidence="1">Membrane</location>
        <topology evidence="1">Multi-pass membrane protein</topology>
    </subcellularLocation>
</comment>
<evidence type="ECO:0000256" key="5">
    <source>
        <dbReference type="SAM" id="MobiDB-lite"/>
    </source>
</evidence>
<reference evidence="8" key="1">
    <citation type="submission" date="2023-01" db="EMBL/GenBank/DDBJ databases">
        <title>The chitinases involved in constricting ring structure development in the nematode-trapping fungus Drechslerella dactyloides.</title>
        <authorList>
            <person name="Wang R."/>
            <person name="Zhang L."/>
            <person name="Tang P."/>
            <person name="Li S."/>
            <person name="Liang L."/>
        </authorList>
    </citation>
    <scope>NUCLEOTIDE SEQUENCE</scope>
    <source>
        <strain evidence="8">YMF1.00031</strain>
    </source>
</reference>
<dbReference type="PROSITE" id="PS00217">
    <property type="entry name" value="SUGAR_TRANSPORT_2"/>
    <property type="match status" value="1"/>
</dbReference>
<feature type="transmembrane region" description="Helical" evidence="6">
    <location>
        <begin position="121"/>
        <end position="139"/>
    </location>
</feature>
<dbReference type="PANTHER" id="PTHR24064">
    <property type="entry name" value="SOLUTE CARRIER FAMILY 22 MEMBER"/>
    <property type="match status" value="1"/>
</dbReference>